<dbReference type="Pfam" id="PF05572">
    <property type="entry name" value="Peptidase_M43"/>
    <property type="match status" value="1"/>
</dbReference>
<keyword evidence="5" id="KW-0378">Hydrolase</keyword>
<evidence type="ECO:0000259" key="9">
    <source>
        <dbReference type="Pfam" id="PF05572"/>
    </source>
</evidence>
<keyword evidence="6" id="KW-0862">Zinc</keyword>
<dbReference type="PANTHER" id="PTHR47466">
    <property type="match status" value="1"/>
</dbReference>
<dbReference type="InterPro" id="IPR024079">
    <property type="entry name" value="MetalloPept_cat_dom_sf"/>
</dbReference>
<protein>
    <recommendedName>
        <fullName evidence="9">Peptidase M43 pregnancy-associated plasma-A domain-containing protein</fullName>
    </recommendedName>
</protein>
<dbReference type="EMBL" id="SIDB01000006">
    <property type="protein sequence ID" value="KAI3431865.1"/>
    <property type="molecule type" value="Genomic_DNA"/>
</dbReference>
<evidence type="ECO:0000256" key="1">
    <source>
        <dbReference type="ARBA" id="ARBA00008721"/>
    </source>
</evidence>
<reference evidence="10" key="2">
    <citation type="submission" date="2020-11" db="EMBL/GenBank/DDBJ databases">
        <authorList>
            <person name="Cecchin M."/>
            <person name="Marcolungo L."/>
            <person name="Rossato M."/>
            <person name="Girolomoni L."/>
            <person name="Cosentino E."/>
            <person name="Cuine S."/>
            <person name="Li-Beisson Y."/>
            <person name="Delledonne M."/>
            <person name="Ballottari M."/>
        </authorList>
    </citation>
    <scope>NUCLEOTIDE SEQUENCE</scope>
    <source>
        <strain evidence="10">211/11P</strain>
        <tissue evidence="10">Whole cell</tissue>
    </source>
</reference>
<proteinExistence type="inferred from homology"/>
<dbReference type="PANTHER" id="PTHR47466:SF1">
    <property type="entry name" value="METALLOPROTEASE MEP1 (AFU_ORTHOLOGUE AFUA_1G07730)-RELATED"/>
    <property type="match status" value="1"/>
</dbReference>
<keyword evidence="7" id="KW-0482">Metalloprotease</keyword>
<evidence type="ECO:0000256" key="6">
    <source>
        <dbReference type="ARBA" id="ARBA00022833"/>
    </source>
</evidence>
<keyword evidence="4" id="KW-0732">Signal</keyword>
<keyword evidence="11" id="KW-1185">Reference proteome</keyword>
<comment type="similarity">
    <text evidence="1">Belongs to the peptidase M43B family.</text>
</comment>
<dbReference type="SUPFAM" id="SSF55486">
    <property type="entry name" value="Metalloproteases ('zincins'), catalytic domain"/>
    <property type="match status" value="1"/>
</dbReference>
<gene>
    <name evidence="10" type="ORF">D9Q98_010616</name>
</gene>
<comment type="caution">
    <text evidence="10">The sequence shown here is derived from an EMBL/GenBank/DDBJ whole genome shotgun (WGS) entry which is preliminary data.</text>
</comment>
<feature type="domain" description="Peptidase M43 pregnancy-associated plasma-A" evidence="9">
    <location>
        <begin position="270"/>
        <end position="302"/>
    </location>
</feature>
<accession>A0A9D4YXZ2</accession>
<evidence type="ECO:0000256" key="4">
    <source>
        <dbReference type="ARBA" id="ARBA00022729"/>
    </source>
</evidence>
<evidence type="ECO:0000313" key="11">
    <source>
        <dbReference type="Proteomes" id="UP001055712"/>
    </source>
</evidence>
<dbReference type="Proteomes" id="UP001055712">
    <property type="component" value="Unassembled WGS sequence"/>
</dbReference>
<keyword evidence="2" id="KW-0645">Protease</keyword>
<evidence type="ECO:0000256" key="8">
    <source>
        <dbReference type="ARBA" id="ARBA00023157"/>
    </source>
</evidence>
<keyword evidence="8" id="KW-1015">Disulfide bond</keyword>
<evidence type="ECO:0000256" key="5">
    <source>
        <dbReference type="ARBA" id="ARBA00022801"/>
    </source>
</evidence>
<dbReference type="GO" id="GO:0006508">
    <property type="term" value="P:proteolysis"/>
    <property type="evidence" value="ECO:0007669"/>
    <property type="project" value="UniProtKB-KW"/>
</dbReference>
<keyword evidence="3" id="KW-0479">Metal-binding</keyword>
<dbReference type="InterPro" id="IPR008754">
    <property type="entry name" value="Peptidase_M43"/>
</dbReference>
<name>A0A9D4YXZ2_CHLVU</name>
<dbReference type="AlphaFoldDB" id="A0A9D4YXZ2"/>
<sequence>MEGSVQPHRPRHASHYPQVAVLNSDYAGSGIQFSPPQVKVHEDQGWAGACYDRLGDILVAVNTRPSAAVNVLVCDLASSSGVLGVMPAMPNGWNENEASQLHPLASVQAAIAAARPGSAAAAIAAAAVGDVSPAAPRVFPATGLQLPIVFHIIQWQDTMNNVSNDQLLQQVAVLNRDFTGSGIQFSPPQVKVHEDQGWAGACYDRLGDILVAVNTRPSAAVNVLVCDLASSSGVLGVMPAMPNGWNENEASQVVAIDYRTLPGGSFGPYNLGRTLTHELGHFFNLYHVFGSCDGDSGSGDAVAG</sequence>
<organism evidence="10 11">
    <name type="scientific">Chlorella vulgaris</name>
    <name type="common">Green alga</name>
    <dbReference type="NCBI Taxonomy" id="3077"/>
    <lineage>
        <taxon>Eukaryota</taxon>
        <taxon>Viridiplantae</taxon>
        <taxon>Chlorophyta</taxon>
        <taxon>core chlorophytes</taxon>
        <taxon>Trebouxiophyceae</taxon>
        <taxon>Chlorellales</taxon>
        <taxon>Chlorellaceae</taxon>
        <taxon>Chlorella clade</taxon>
        <taxon>Chlorella</taxon>
    </lineage>
</organism>
<dbReference type="GO" id="GO:0046872">
    <property type="term" value="F:metal ion binding"/>
    <property type="evidence" value="ECO:0007669"/>
    <property type="project" value="UniProtKB-KW"/>
</dbReference>
<reference evidence="10" key="1">
    <citation type="journal article" date="2019" name="Plant J.">
        <title>Chlorella vulgaris genome assembly and annotation reveals the molecular basis for metabolic acclimation to high light conditions.</title>
        <authorList>
            <person name="Cecchin M."/>
            <person name="Marcolungo L."/>
            <person name="Rossato M."/>
            <person name="Girolomoni L."/>
            <person name="Cosentino E."/>
            <person name="Cuine S."/>
            <person name="Li-Beisson Y."/>
            <person name="Delledonne M."/>
            <person name="Ballottari M."/>
        </authorList>
    </citation>
    <scope>NUCLEOTIDE SEQUENCE</scope>
    <source>
        <strain evidence="10">211/11P</strain>
    </source>
</reference>
<dbReference type="Gene3D" id="3.40.390.10">
    <property type="entry name" value="Collagenase (Catalytic Domain)"/>
    <property type="match status" value="1"/>
</dbReference>
<evidence type="ECO:0000256" key="3">
    <source>
        <dbReference type="ARBA" id="ARBA00022723"/>
    </source>
</evidence>
<evidence type="ECO:0000313" key="10">
    <source>
        <dbReference type="EMBL" id="KAI3431865.1"/>
    </source>
</evidence>
<dbReference type="GO" id="GO:0008237">
    <property type="term" value="F:metallopeptidase activity"/>
    <property type="evidence" value="ECO:0007669"/>
    <property type="project" value="UniProtKB-KW"/>
</dbReference>
<dbReference type="OrthoDB" id="549917at2759"/>
<evidence type="ECO:0000256" key="2">
    <source>
        <dbReference type="ARBA" id="ARBA00022670"/>
    </source>
</evidence>
<evidence type="ECO:0000256" key="7">
    <source>
        <dbReference type="ARBA" id="ARBA00023049"/>
    </source>
</evidence>